<dbReference type="KEGG" id="sns:VC03_00935"/>
<dbReference type="HOGENOM" id="CLU_045361_2_2_0"/>
<dbReference type="RefSeq" id="WP_046328258.1">
    <property type="nucleotide sequence ID" value="NZ_CAUPIC010000013.1"/>
</dbReference>
<organism evidence="3 4">
    <name type="scientific">Sneathia vaginalis</name>
    <dbReference type="NCBI Taxonomy" id="187101"/>
    <lineage>
        <taxon>Bacteria</taxon>
        <taxon>Fusobacteriati</taxon>
        <taxon>Fusobacteriota</taxon>
        <taxon>Fusobacteriia</taxon>
        <taxon>Fusobacteriales</taxon>
        <taxon>Leptotrichiaceae</taxon>
        <taxon>Sneathia</taxon>
    </lineage>
</organism>
<protein>
    <recommendedName>
        <fullName evidence="2">PTS EIIA type-4 domain-containing protein</fullName>
    </recommendedName>
</protein>
<dbReference type="Proteomes" id="UP000033103">
    <property type="component" value="Chromosome"/>
</dbReference>
<dbReference type="PANTHER" id="PTHR38594:SF1">
    <property type="entry name" value="PEP-DEPENDENT DIHYDROXYACETONE KINASE, PHOSPHORYL DONOR SUBUNIT DHAM"/>
    <property type="match status" value="1"/>
</dbReference>
<dbReference type="SUPFAM" id="SSF53062">
    <property type="entry name" value="PTS system fructose IIA component-like"/>
    <property type="match status" value="1"/>
</dbReference>
<name>A0A0E3Z9L7_9FUSO</name>
<dbReference type="Pfam" id="PF03610">
    <property type="entry name" value="EIIA-man"/>
    <property type="match status" value="1"/>
</dbReference>
<dbReference type="AlphaFoldDB" id="A0A0E3Z9L7"/>
<dbReference type="InterPro" id="IPR036662">
    <property type="entry name" value="PTS_EIIA_man-typ_sf"/>
</dbReference>
<evidence type="ECO:0000256" key="1">
    <source>
        <dbReference type="ARBA" id="ARBA00022679"/>
    </source>
</evidence>
<evidence type="ECO:0000259" key="2">
    <source>
        <dbReference type="PROSITE" id="PS51096"/>
    </source>
</evidence>
<dbReference type="PATRIC" id="fig|1069640.6.peg.176"/>
<gene>
    <name evidence="3" type="ORF">VC03_00935</name>
</gene>
<dbReference type="InterPro" id="IPR039643">
    <property type="entry name" value="DhaM"/>
</dbReference>
<dbReference type="InterPro" id="IPR004701">
    <property type="entry name" value="PTS_EIIA_man-typ"/>
</dbReference>
<sequence>MVGIVIISHCSNIGDDLIDFLNVFKTSDFEIVNGSDKNIQFGTTTEYVVEAIKKADKGEGVLVILDLGSSIDCAIHAKKLLEGKIKVEIADAPMIEGAISAVAGNDETIDLKTLKKIAEDSKEFRKVK</sequence>
<evidence type="ECO:0000313" key="4">
    <source>
        <dbReference type="Proteomes" id="UP000033103"/>
    </source>
</evidence>
<dbReference type="GO" id="GO:0047324">
    <property type="term" value="F:phosphoenolpyruvate-glycerone phosphotransferase activity"/>
    <property type="evidence" value="ECO:0007669"/>
    <property type="project" value="InterPro"/>
</dbReference>
<dbReference type="Gene3D" id="3.40.50.510">
    <property type="entry name" value="Phosphotransferase system, mannose-type IIA component"/>
    <property type="match status" value="1"/>
</dbReference>
<dbReference type="STRING" id="187101.VC03_00935"/>
<keyword evidence="4" id="KW-1185">Reference proteome</keyword>
<dbReference type="GO" id="GO:0009401">
    <property type="term" value="P:phosphoenolpyruvate-dependent sugar phosphotransferase system"/>
    <property type="evidence" value="ECO:0007669"/>
    <property type="project" value="InterPro"/>
</dbReference>
<dbReference type="GO" id="GO:0019563">
    <property type="term" value="P:glycerol catabolic process"/>
    <property type="evidence" value="ECO:0007669"/>
    <property type="project" value="InterPro"/>
</dbReference>
<keyword evidence="1" id="KW-0808">Transferase</keyword>
<evidence type="ECO:0000313" key="3">
    <source>
        <dbReference type="EMBL" id="AKC95152.1"/>
    </source>
</evidence>
<dbReference type="PROSITE" id="PS51096">
    <property type="entry name" value="PTS_EIIA_TYPE_4"/>
    <property type="match status" value="1"/>
</dbReference>
<dbReference type="GO" id="GO:0016020">
    <property type="term" value="C:membrane"/>
    <property type="evidence" value="ECO:0007669"/>
    <property type="project" value="InterPro"/>
</dbReference>
<dbReference type="EMBL" id="CP011280">
    <property type="protein sequence ID" value="AKC95152.1"/>
    <property type="molecule type" value="Genomic_DNA"/>
</dbReference>
<dbReference type="PANTHER" id="PTHR38594">
    <property type="entry name" value="PEP-DEPENDENT DIHYDROXYACETONE KINASE, PHOSPHORYL DONOR SUBUNIT DHAM"/>
    <property type="match status" value="1"/>
</dbReference>
<proteinExistence type="predicted"/>
<feature type="domain" description="PTS EIIA type-4" evidence="2">
    <location>
        <begin position="1"/>
        <end position="125"/>
    </location>
</feature>
<dbReference type="OrthoDB" id="7065393at2"/>
<accession>A0A0E3Z9L7</accession>
<reference evidence="3 4" key="1">
    <citation type="journal article" date="2012" name="BMC Genomics">
        <title>Genomic sequence analysis and characterization of Sneathia amnii sp. nov.</title>
        <authorList>
            <consortium name="Vaginal Microbiome Consortium (additional members)"/>
            <person name="Harwich M.D.Jr."/>
            <person name="Serrano M.G."/>
            <person name="Fettweis J.M."/>
            <person name="Alves J.M."/>
            <person name="Reimers M.A."/>
            <person name="Buck G.A."/>
            <person name="Jefferson K.K."/>
        </authorList>
    </citation>
    <scope>NUCLEOTIDE SEQUENCE [LARGE SCALE GENOMIC DNA]</scope>
    <source>
        <strain evidence="3 4">SN35</strain>
    </source>
</reference>